<keyword evidence="3 5" id="KW-0472">Membrane</keyword>
<dbReference type="OrthoDB" id="9806398at2"/>
<evidence type="ECO:0000313" key="7">
    <source>
        <dbReference type="EMBL" id="SLN60990.1"/>
    </source>
</evidence>
<feature type="transmembrane region" description="Helical" evidence="5">
    <location>
        <begin position="624"/>
        <end position="643"/>
    </location>
</feature>
<dbReference type="PANTHER" id="PTHR30224">
    <property type="entry name" value="ELECTRON TRANSPORT PROTEIN"/>
    <property type="match status" value="1"/>
</dbReference>
<keyword evidence="8" id="KW-1185">Reference proteome</keyword>
<dbReference type="EMBL" id="FWFR01000002">
    <property type="protein sequence ID" value="SLN60990.1"/>
    <property type="molecule type" value="Genomic_DNA"/>
</dbReference>
<dbReference type="Pfam" id="PF12801">
    <property type="entry name" value="Fer4_5"/>
    <property type="match status" value="2"/>
</dbReference>
<accession>A0A1Y5TIA9</accession>
<dbReference type="PANTHER" id="PTHR30224:SF4">
    <property type="entry name" value="ELECTRON TRANSPORT PROTEIN YCCM-RELATED"/>
    <property type="match status" value="1"/>
</dbReference>
<feature type="transmembrane region" description="Helical" evidence="5">
    <location>
        <begin position="584"/>
        <end position="604"/>
    </location>
</feature>
<feature type="region of interest" description="Disordered" evidence="4">
    <location>
        <begin position="732"/>
        <end position="757"/>
    </location>
</feature>
<evidence type="ECO:0000256" key="3">
    <source>
        <dbReference type="ARBA" id="ARBA00023136"/>
    </source>
</evidence>
<dbReference type="RefSeq" id="WP_085884019.1">
    <property type="nucleotide sequence ID" value="NZ_FWFR01000002.1"/>
</dbReference>
<comment type="subcellular location">
    <subcellularLocation>
        <location evidence="1">Cell membrane</location>
    </subcellularLocation>
</comment>
<dbReference type="Proteomes" id="UP000193200">
    <property type="component" value="Unassembled WGS sequence"/>
</dbReference>
<dbReference type="GO" id="GO:0045893">
    <property type="term" value="P:positive regulation of DNA-templated transcription"/>
    <property type="evidence" value="ECO:0007669"/>
    <property type="project" value="InterPro"/>
</dbReference>
<feature type="transmembrane region" description="Helical" evidence="5">
    <location>
        <begin position="513"/>
        <end position="538"/>
    </location>
</feature>
<keyword evidence="5" id="KW-1133">Transmembrane helix</keyword>
<evidence type="ECO:0000256" key="2">
    <source>
        <dbReference type="ARBA" id="ARBA00022475"/>
    </source>
</evidence>
<evidence type="ECO:0000256" key="1">
    <source>
        <dbReference type="ARBA" id="ARBA00004236"/>
    </source>
</evidence>
<organism evidence="7 8">
    <name type="scientific">Oceanibacterium hippocampi</name>
    <dbReference type="NCBI Taxonomy" id="745714"/>
    <lineage>
        <taxon>Bacteria</taxon>
        <taxon>Pseudomonadati</taxon>
        <taxon>Pseudomonadota</taxon>
        <taxon>Alphaproteobacteria</taxon>
        <taxon>Sneathiellales</taxon>
        <taxon>Sneathiellaceae</taxon>
        <taxon>Oceanibacterium</taxon>
    </lineage>
</organism>
<dbReference type="InParanoid" id="A0A1Y5TIA9"/>
<feature type="domain" description="FMN-binding" evidence="6">
    <location>
        <begin position="96"/>
        <end position="185"/>
    </location>
</feature>
<dbReference type="GO" id="GO:0003677">
    <property type="term" value="F:DNA binding"/>
    <property type="evidence" value="ECO:0007669"/>
    <property type="project" value="InterPro"/>
</dbReference>
<dbReference type="GO" id="GO:0010181">
    <property type="term" value="F:FMN binding"/>
    <property type="evidence" value="ECO:0007669"/>
    <property type="project" value="InterPro"/>
</dbReference>
<dbReference type="Pfam" id="PF04205">
    <property type="entry name" value="FMN_bind"/>
    <property type="match status" value="1"/>
</dbReference>
<gene>
    <name evidence="7" type="primary">yccM</name>
    <name evidence="7" type="ORF">OCH7691_02695</name>
</gene>
<dbReference type="InterPro" id="IPR017896">
    <property type="entry name" value="4Fe4S_Fe-S-bd"/>
</dbReference>
<reference evidence="7 8" key="1">
    <citation type="submission" date="2017-03" db="EMBL/GenBank/DDBJ databases">
        <authorList>
            <person name="Afonso C.L."/>
            <person name="Miller P.J."/>
            <person name="Scott M.A."/>
            <person name="Spackman E."/>
            <person name="Goraichik I."/>
            <person name="Dimitrov K.M."/>
            <person name="Suarez D.L."/>
            <person name="Swayne D.E."/>
        </authorList>
    </citation>
    <scope>NUCLEOTIDE SEQUENCE [LARGE SCALE GENOMIC DNA]</scope>
    <source>
        <strain evidence="7 8">CECT 7691</strain>
    </source>
</reference>
<dbReference type="SMART" id="SM00900">
    <property type="entry name" value="FMN_bind"/>
    <property type="match status" value="1"/>
</dbReference>
<dbReference type="PIRSF" id="PIRSF036354">
    <property type="entry name" value="NosR"/>
    <property type="match status" value="1"/>
</dbReference>
<dbReference type="SUPFAM" id="SSF54862">
    <property type="entry name" value="4Fe-4S ferredoxins"/>
    <property type="match status" value="1"/>
</dbReference>
<keyword evidence="2" id="KW-1003">Cell membrane</keyword>
<keyword evidence="5" id="KW-0812">Transmembrane</keyword>
<proteinExistence type="predicted"/>
<dbReference type="GO" id="GO:0005886">
    <property type="term" value="C:plasma membrane"/>
    <property type="evidence" value="ECO:0007669"/>
    <property type="project" value="UniProtKB-SubCell"/>
</dbReference>
<name>A0A1Y5TIA9_9PROT</name>
<dbReference type="InterPro" id="IPR052378">
    <property type="entry name" value="NosR_regulator"/>
</dbReference>
<dbReference type="InterPro" id="IPR007329">
    <property type="entry name" value="FMN-bd"/>
</dbReference>
<evidence type="ECO:0000256" key="5">
    <source>
        <dbReference type="SAM" id="Phobius"/>
    </source>
</evidence>
<dbReference type="InterPro" id="IPR011399">
    <property type="entry name" value="NosR"/>
</dbReference>
<evidence type="ECO:0000313" key="8">
    <source>
        <dbReference type="Proteomes" id="UP000193200"/>
    </source>
</evidence>
<protein>
    <submittedName>
        <fullName evidence="7">Putative electron transport protein YccM</fullName>
    </submittedName>
</protein>
<feature type="transmembrane region" description="Helical" evidence="5">
    <location>
        <begin position="447"/>
        <end position="467"/>
    </location>
</feature>
<feature type="transmembrane region" description="Helical" evidence="5">
    <location>
        <begin position="474"/>
        <end position="493"/>
    </location>
</feature>
<evidence type="ECO:0000259" key="6">
    <source>
        <dbReference type="SMART" id="SM00900"/>
    </source>
</evidence>
<feature type="compositionally biased region" description="Polar residues" evidence="4">
    <location>
        <begin position="748"/>
        <end position="757"/>
    </location>
</feature>
<sequence length="757" mass="82446">MTLSGILSGIRAGTLYRQATLLALILGLCVAGSTAIHAQSTPLLPKYIADLLPADLAAGGESFGPMRQDLPVMPILRGREIIAWAFLTSDFVGTTGYSGKPIHVVAAVSPDARLTGARLVKHAEPIVLIGIPNRKIQALTESYTGLDLAAEVAAGGDAHDLDIISGATVTIMVIDDSIVRSGIKVARALGLGGLAAGTEQPVVRRELDPAQDRVVDWQTLAGDGSIRRLALDVGQVNEAFAASGDELAAARPEPGNPSDLYIDLQAALVSVPTIGHSLLGDAEYDNLRTWLGEGDQAILLAGRGRYSFKGSGYVRGGIFDRVQLIQGDVAVRFRDRQHRRLGALAAGGAPSFTELDLFRIPAESGFDPAQPWRLQLLVNRAVGPVKKSFLTFDLDYRLPEPYLLPAAAPASATGNTAVVAPLVDADSEAAAKAALWQRIWRDRKIEIGALLLMLATLTGAFFFQLWFTRSERFVFWFRIGFLSVTLVFLGWYANAQLSVVNLLALVGTLRTGFTWDAFLLDPLVFILWGAVAAALLFWGRGAYCGWLCPFGALQELTNRLAKFLRIPQWHLPWGLHERLWPVKYIVFMALFGVSLMSIPAAEALAEVEPFKTAIILKFQRDWPFVLFAVGLLGIGLFVERFYCRYLCPLGAALAIPARIRMFDWLKRYHECGNPCQICAHECMVQAIHPTGEINPNECLNCMHCQVLYQHKGKCPVVIKKFKRLDALRDSTRASATARHPAPLPAAAQPSTKENGNV</sequence>
<evidence type="ECO:0000256" key="4">
    <source>
        <dbReference type="SAM" id="MobiDB-lite"/>
    </source>
</evidence>
<dbReference type="AlphaFoldDB" id="A0A1Y5TIA9"/>